<organism evidence="3 4">
    <name type="scientific">Armillaria solidipes</name>
    <dbReference type="NCBI Taxonomy" id="1076256"/>
    <lineage>
        <taxon>Eukaryota</taxon>
        <taxon>Fungi</taxon>
        <taxon>Dikarya</taxon>
        <taxon>Basidiomycota</taxon>
        <taxon>Agaricomycotina</taxon>
        <taxon>Agaricomycetes</taxon>
        <taxon>Agaricomycetidae</taxon>
        <taxon>Agaricales</taxon>
        <taxon>Marasmiineae</taxon>
        <taxon>Physalacriaceae</taxon>
        <taxon>Armillaria</taxon>
    </lineage>
</organism>
<reference evidence="4" key="1">
    <citation type="journal article" date="2017" name="Nat. Ecol. Evol.">
        <title>Genome expansion and lineage-specific genetic innovations in the forest pathogenic fungi Armillaria.</title>
        <authorList>
            <person name="Sipos G."/>
            <person name="Prasanna A.N."/>
            <person name="Walter M.C."/>
            <person name="O'Connor E."/>
            <person name="Balint B."/>
            <person name="Krizsan K."/>
            <person name="Kiss B."/>
            <person name="Hess J."/>
            <person name="Varga T."/>
            <person name="Slot J."/>
            <person name="Riley R."/>
            <person name="Boka B."/>
            <person name="Rigling D."/>
            <person name="Barry K."/>
            <person name="Lee J."/>
            <person name="Mihaltcheva S."/>
            <person name="LaButti K."/>
            <person name="Lipzen A."/>
            <person name="Waldron R."/>
            <person name="Moloney N.M."/>
            <person name="Sperisen C."/>
            <person name="Kredics L."/>
            <person name="Vagvoelgyi C."/>
            <person name="Patrignani A."/>
            <person name="Fitzpatrick D."/>
            <person name="Nagy I."/>
            <person name="Doyle S."/>
            <person name="Anderson J.B."/>
            <person name="Grigoriev I.V."/>
            <person name="Gueldener U."/>
            <person name="Muensterkoetter M."/>
            <person name="Nagy L.G."/>
        </authorList>
    </citation>
    <scope>NUCLEOTIDE SEQUENCE [LARGE SCALE GENOMIC DNA]</scope>
    <source>
        <strain evidence="4">28-4</strain>
    </source>
</reference>
<accession>A0A2H3BMZ4</accession>
<keyword evidence="4" id="KW-1185">Reference proteome</keyword>
<keyword evidence="2" id="KW-0472">Membrane</keyword>
<sequence length="270" mass="30196">MTAGPYAIFIRQDGVFDYRSRFNRNRQTLQKKRRPVSPQSVLSRGPLFAALPCWIPISLRILRFSCYNPLCAFAILCVMSYVGIIPITCAHAIIFNYSAQEIHSCYLTGARHGSFASTDSCRRNETCGHNICLFRCANKPQQCGVMIIDDSTTGGYTPCHAQIRPNQVIEVAQDVLYPGHCHIRHDQYERHTVYLHYLSEGGCGRKCASSRRRTVSICTPTLITVLSPVLRSSFVDISGTDQRLSDPKPMKTHASQDSSLSKGPKASYID</sequence>
<feature type="region of interest" description="Disordered" evidence="1">
    <location>
        <begin position="240"/>
        <end position="270"/>
    </location>
</feature>
<evidence type="ECO:0000313" key="3">
    <source>
        <dbReference type="EMBL" id="PBK65937.1"/>
    </source>
</evidence>
<protein>
    <submittedName>
        <fullName evidence="3">Uncharacterized protein</fullName>
    </submittedName>
</protein>
<dbReference type="AlphaFoldDB" id="A0A2H3BMZ4"/>
<evidence type="ECO:0000256" key="2">
    <source>
        <dbReference type="SAM" id="Phobius"/>
    </source>
</evidence>
<gene>
    <name evidence="3" type="ORF">ARMSODRAFT_381743</name>
</gene>
<dbReference type="Proteomes" id="UP000218334">
    <property type="component" value="Unassembled WGS sequence"/>
</dbReference>
<dbReference type="EMBL" id="KZ293443">
    <property type="protein sequence ID" value="PBK65937.1"/>
    <property type="molecule type" value="Genomic_DNA"/>
</dbReference>
<proteinExistence type="predicted"/>
<name>A0A2H3BMZ4_9AGAR</name>
<feature type="transmembrane region" description="Helical" evidence="2">
    <location>
        <begin position="70"/>
        <end position="95"/>
    </location>
</feature>
<keyword evidence="2" id="KW-0812">Transmembrane</keyword>
<evidence type="ECO:0000313" key="4">
    <source>
        <dbReference type="Proteomes" id="UP000218334"/>
    </source>
</evidence>
<keyword evidence="2" id="KW-1133">Transmembrane helix</keyword>
<evidence type="ECO:0000256" key="1">
    <source>
        <dbReference type="SAM" id="MobiDB-lite"/>
    </source>
</evidence>